<dbReference type="PANTHER" id="PTHR33336">
    <property type="entry name" value="QUINOL MONOOXYGENASE YGIN-RELATED"/>
    <property type="match status" value="1"/>
</dbReference>
<dbReference type="InterPro" id="IPR011008">
    <property type="entry name" value="Dimeric_a/b-barrel"/>
</dbReference>
<protein>
    <submittedName>
        <fullName evidence="2">Antibiotic biosynthesis monooxygenase</fullName>
    </submittedName>
</protein>
<accession>A0A0A2M5E8</accession>
<dbReference type="PROSITE" id="PS51725">
    <property type="entry name" value="ABM"/>
    <property type="match status" value="1"/>
</dbReference>
<dbReference type="Gene3D" id="3.30.70.100">
    <property type="match status" value="1"/>
</dbReference>
<dbReference type="GO" id="GO:0004497">
    <property type="term" value="F:monooxygenase activity"/>
    <property type="evidence" value="ECO:0007669"/>
    <property type="project" value="UniProtKB-KW"/>
</dbReference>
<dbReference type="InterPro" id="IPR007138">
    <property type="entry name" value="ABM_dom"/>
</dbReference>
<dbReference type="PANTHER" id="PTHR33336:SF3">
    <property type="entry name" value="ABM DOMAIN-CONTAINING PROTEIN"/>
    <property type="match status" value="1"/>
</dbReference>
<dbReference type="AlphaFoldDB" id="A0A0A2M5E8"/>
<keyword evidence="2" id="KW-0503">Monooxygenase</keyword>
<proteinExistence type="predicted"/>
<name>A0A0A2M5E8_9FLAO</name>
<comment type="caution">
    <text evidence="2">The sequence shown here is derived from an EMBL/GenBank/DDBJ whole genome shotgun (WGS) entry which is preliminary data.</text>
</comment>
<keyword evidence="3" id="KW-1185">Reference proteome</keyword>
<dbReference type="SUPFAM" id="SSF54909">
    <property type="entry name" value="Dimeric alpha+beta barrel"/>
    <property type="match status" value="1"/>
</dbReference>
<evidence type="ECO:0000313" key="3">
    <source>
        <dbReference type="Proteomes" id="UP000030152"/>
    </source>
</evidence>
<dbReference type="Proteomes" id="UP000030152">
    <property type="component" value="Unassembled WGS sequence"/>
</dbReference>
<feature type="domain" description="ABM" evidence="1">
    <location>
        <begin position="3"/>
        <end position="91"/>
    </location>
</feature>
<dbReference type="eggNOG" id="COG1359">
    <property type="taxonomic scope" value="Bacteria"/>
</dbReference>
<sequence length="96" mass="10941">MMIPLTAIIKSKTDKVAEMKAVLEELVKGSRTEAACLQYDLHQAVDEPNIFIFHEIWRSAEELEAHNKTPHILKFIKEAEPLLLEGPGIYITNKIK</sequence>
<dbReference type="Pfam" id="PF03992">
    <property type="entry name" value="ABM"/>
    <property type="match status" value="1"/>
</dbReference>
<evidence type="ECO:0000259" key="1">
    <source>
        <dbReference type="PROSITE" id="PS51725"/>
    </source>
</evidence>
<dbReference type="STRING" id="1121895.GCA_000378485_00056"/>
<reference evidence="2 3" key="1">
    <citation type="submission" date="2013-09" db="EMBL/GenBank/DDBJ databases">
        <authorList>
            <person name="Zeng Z."/>
            <person name="Chen C."/>
        </authorList>
    </citation>
    <scope>NUCLEOTIDE SEQUENCE [LARGE SCALE GENOMIC DNA]</scope>
    <source>
        <strain evidence="2 3">WB 3.3-2</strain>
    </source>
</reference>
<dbReference type="EMBL" id="JRLX01000008">
    <property type="protein sequence ID" value="KGO86836.1"/>
    <property type="molecule type" value="Genomic_DNA"/>
</dbReference>
<organism evidence="2 3">
    <name type="scientific">Flavobacterium rivuli WB 3.3-2 = DSM 21788</name>
    <dbReference type="NCBI Taxonomy" id="1121895"/>
    <lineage>
        <taxon>Bacteria</taxon>
        <taxon>Pseudomonadati</taxon>
        <taxon>Bacteroidota</taxon>
        <taxon>Flavobacteriia</taxon>
        <taxon>Flavobacteriales</taxon>
        <taxon>Flavobacteriaceae</taxon>
        <taxon>Flavobacterium</taxon>
    </lineage>
</organism>
<dbReference type="InterPro" id="IPR050744">
    <property type="entry name" value="AI-2_Isomerase_LsrG"/>
</dbReference>
<gene>
    <name evidence="2" type="ORF">Q765_09440</name>
</gene>
<keyword evidence="2" id="KW-0560">Oxidoreductase</keyword>
<evidence type="ECO:0000313" key="2">
    <source>
        <dbReference type="EMBL" id="KGO86836.1"/>
    </source>
</evidence>